<dbReference type="Gene3D" id="3.30.1470.10">
    <property type="entry name" value="Photosystem I PsaD, reaction center subunit II"/>
    <property type="match status" value="1"/>
</dbReference>
<keyword evidence="1" id="KW-0723">Serine/threonine-protein kinase</keyword>
<dbReference type="InterPro" id="IPR051852">
    <property type="entry name" value="Alpha-type_PK"/>
</dbReference>
<dbReference type="PANTHER" id="PTHR45992">
    <property type="entry name" value="EUKARYOTIC ELONGATION FACTOR 2 KINASE-RELATED"/>
    <property type="match status" value="1"/>
</dbReference>
<dbReference type="GO" id="GO:0031037">
    <property type="term" value="P:myosin II filament disassembly"/>
    <property type="evidence" value="ECO:0007669"/>
    <property type="project" value="TreeGrafter"/>
</dbReference>
<keyword evidence="2" id="KW-0808">Transferase</keyword>
<dbReference type="SUPFAM" id="SSF51045">
    <property type="entry name" value="WW domain"/>
    <property type="match status" value="1"/>
</dbReference>
<dbReference type="InterPro" id="IPR004166">
    <property type="entry name" value="a-kinase_dom"/>
</dbReference>
<dbReference type="CDD" id="cd00201">
    <property type="entry name" value="WW"/>
    <property type="match status" value="1"/>
</dbReference>
<feature type="domain" description="Alpha-type protein kinase" evidence="8">
    <location>
        <begin position="295"/>
        <end position="572"/>
    </location>
</feature>
<evidence type="ECO:0000256" key="2">
    <source>
        <dbReference type="ARBA" id="ARBA00022679"/>
    </source>
</evidence>
<dbReference type="SUPFAM" id="SSF56112">
    <property type="entry name" value="Protein kinase-like (PK-like)"/>
    <property type="match status" value="2"/>
</dbReference>
<proteinExistence type="predicted"/>
<dbReference type="PROSITE" id="PS01159">
    <property type="entry name" value="WW_DOMAIN_1"/>
    <property type="match status" value="1"/>
</dbReference>
<keyword evidence="5" id="KW-0067">ATP-binding</keyword>
<keyword evidence="4" id="KW-0418">Kinase</keyword>
<keyword evidence="3" id="KW-0547">Nucleotide-binding</keyword>
<dbReference type="SMART" id="SM00456">
    <property type="entry name" value="WW"/>
    <property type="match status" value="1"/>
</dbReference>
<dbReference type="Gene3D" id="3.30.200.20">
    <property type="entry name" value="Phosphorylase Kinase, domain 1"/>
    <property type="match status" value="1"/>
</dbReference>
<evidence type="ECO:0000259" key="8">
    <source>
        <dbReference type="PROSITE" id="PS51158"/>
    </source>
</evidence>
<dbReference type="SMART" id="SM00811">
    <property type="entry name" value="Alpha_kinase"/>
    <property type="match status" value="1"/>
</dbReference>
<dbReference type="InterPro" id="IPR036020">
    <property type="entry name" value="WW_dom_sf"/>
</dbReference>
<feature type="region of interest" description="Disordered" evidence="6">
    <location>
        <begin position="715"/>
        <end position="756"/>
    </location>
</feature>
<dbReference type="Gene3D" id="3.20.200.10">
    <property type="entry name" value="MHCK/EF2 kinase"/>
    <property type="match status" value="1"/>
</dbReference>
<feature type="compositionally biased region" description="Basic and acidic residues" evidence="6">
    <location>
        <begin position="745"/>
        <end position="756"/>
    </location>
</feature>
<evidence type="ECO:0000256" key="5">
    <source>
        <dbReference type="ARBA" id="ARBA00022840"/>
    </source>
</evidence>
<dbReference type="PROSITE" id="PS50020">
    <property type="entry name" value="WW_DOMAIN_2"/>
    <property type="match status" value="1"/>
</dbReference>
<sequence length="839" mass="94524">MRKVGCRNTTGGAISDIKTVRAPTEMELEDRILMAPIPKPPHQFSDIFREFVKICLVRDPEKRPDVAQLIEKSPLLIDAQGPDTLAEYVLDLERKQQDLRDMVVREAEVSQKQEHDRRLHLAQALMDEFPTISADSIVGAVEASGGDRTKAVNALENMIKHSIFESTRTTDKDRHIPRVPRFLEQGEQQVSSSSLSSFLTPDLLSPASAAPSSSRSRQPSTPHPLLYQPESTSSSRSGRSGHRRSGSQQSYFSAYEEEQNARTLEKDEDSESVLSHFQLTEEEISEGLERVIIHEYDPLQGDWVKHGGRAKREPEPFSAGEERRVFKLRLVEDSSIQGEGKAKDYVVKFYKSEKVAQARYAYHTSVEAQAVAESYAMQFNREMEEDILGFVEARLVEFAEQPGKPLGVIEPFFGGNYRKFNDNRGGVVAHHKVPLTRELSFQAKEKKKGTWARHRSNGDSHSSTDGDDEDESSSVSPATAKLASLAQSFSHFTYDRSRRRLVVCDLQGVGNLLTDPQIHTCADKDVMRSMEKVDVSWNGRFGQGDQGLAGVRAFFETHECNEYCRRLHLTTVKVKKNGSIEVKEQPGFKPPVLETASSVDLWRHFRSVLAKQLEEEERLNPPRQGEGQAVLGHEDVESRRIGGGLRSGQRLEKEEDDAYGLLVAPSVEYAASTTSIGSPPRRSSGGSMNMDLREQRFREYQQEDEDEALRRAIMESKLSSPSRTAERTTSNVSSVGGASGALHLSHSDSDLHRGEEDKSDNFIEYARYLGIDPEKEVYLLGIAQEGFDAPLPAGWSQHIDAHNNIYFYNAQTKQSTWEHPLDQYYKQRVEDMRSAQRYR</sequence>
<dbReference type="GO" id="GO:0005524">
    <property type="term" value="F:ATP binding"/>
    <property type="evidence" value="ECO:0007669"/>
    <property type="project" value="UniProtKB-KW"/>
</dbReference>
<feature type="region of interest" description="Disordered" evidence="6">
    <location>
        <begin position="614"/>
        <end position="653"/>
    </location>
</feature>
<evidence type="ECO:0000256" key="6">
    <source>
        <dbReference type="SAM" id="MobiDB-lite"/>
    </source>
</evidence>
<feature type="compositionally biased region" description="Basic residues" evidence="6">
    <location>
        <begin position="446"/>
        <end position="455"/>
    </location>
</feature>
<dbReference type="GO" id="GO:0004674">
    <property type="term" value="F:protein serine/threonine kinase activity"/>
    <property type="evidence" value="ECO:0007669"/>
    <property type="project" value="UniProtKB-KW"/>
</dbReference>
<feature type="region of interest" description="Disordered" evidence="6">
    <location>
        <begin position="205"/>
        <end position="272"/>
    </location>
</feature>
<gene>
    <name evidence="9" type="ORF">PBIL07802_LOCUS7794</name>
</gene>
<dbReference type="Pfam" id="PF00397">
    <property type="entry name" value="WW"/>
    <property type="match status" value="1"/>
</dbReference>
<evidence type="ECO:0000256" key="3">
    <source>
        <dbReference type="ARBA" id="ARBA00022741"/>
    </source>
</evidence>
<dbReference type="Pfam" id="PF02816">
    <property type="entry name" value="Alpha_kinase"/>
    <property type="match status" value="1"/>
</dbReference>
<dbReference type="Gene3D" id="1.10.510.10">
    <property type="entry name" value="Transferase(Phosphotransferase) domain 1"/>
    <property type="match status" value="1"/>
</dbReference>
<evidence type="ECO:0000256" key="1">
    <source>
        <dbReference type="ARBA" id="ARBA00022527"/>
    </source>
</evidence>
<dbReference type="EMBL" id="HBIB01011966">
    <property type="protein sequence ID" value="CAE0245612.1"/>
    <property type="molecule type" value="Transcribed_RNA"/>
</dbReference>
<feature type="domain" description="WW" evidence="7">
    <location>
        <begin position="789"/>
        <end position="822"/>
    </location>
</feature>
<evidence type="ECO:0000256" key="4">
    <source>
        <dbReference type="ARBA" id="ARBA00022777"/>
    </source>
</evidence>
<dbReference type="PANTHER" id="PTHR45992:SF2">
    <property type="entry name" value="EUKARYOTIC ELONGATION FACTOR 2 KINASE"/>
    <property type="match status" value="1"/>
</dbReference>
<evidence type="ECO:0000259" key="7">
    <source>
        <dbReference type="PROSITE" id="PS50020"/>
    </source>
</evidence>
<name>A0A7S3D3U1_9EUKA</name>
<protein>
    <recommendedName>
        <fullName evidence="10">Alpha-type protein kinase domain-containing protein</fullName>
    </recommendedName>
</protein>
<dbReference type="AlphaFoldDB" id="A0A7S3D3U1"/>
<feature type="region of interest" description="Disordered" evidence="6">
    <location>
        <begin position="446"/>
        <end position="476"/>
    </location>
</feature>
<organism evidence="9">
    <name type="scientific">Palpitomonas bilix</name>
    <dbReference type="NCBI Taxonomy" id="652834"/>
    <lineage>
        <taxon>Eukaryota</taxon>
        <taxon>Eukaryota incertae sedis</taxon>
    </lineage>
</organism>
<dbReference type="InterPro" id="IPR011009">
    <property type="entry name" value="Kinase-like_dom_sf"/>
</dbReference>
<evidence type="ECO:0000313" key="9">
    <source>
        <dbReference type="EMBL" id="CAE0245612.1"/>
    </source>
</evidence>
<feature type="compositionally biased region" description="Polar residues" evidence="6">
    <location>
        <begin position="717"/>
        <end position="731"/>
    </location>
</feature>
<dbReference type="PROSITE" id="PS51158">
    <property type="entry name" value="ALPHA_KINASE"/>
    <property type="match status" value="1"/>
</dbReference>
<dbReference type="InterPro" id="IPR001202">
    <property type="entry name" value="WW_dom"/>
</dbReference>
<reference evidence="9" key="1">
    <citation type="submission" date="2021-01" db="EMBL/GenBank/DDBJ databases">
        <authorList>
            <person name="Corre E."/>
            <person name="Pelletier E."/>
            <person name="Niang G."/>
            <person name="Scheremetjew M."/>
            <person name="Finn R."/>
            <person name="Kale V."/>
            <person name="Holt S."/>
            <person name="Cochrane G."/>
            <person name="Meng A."/>
            <person name="Brown T."/>
            <person name="Cohen L."/>
        </authorList>
    </citation>
    <scope>NUCLEOTIDE SEQUENCE</scope>
    <source>
        <strain evidence="9">NIES-2562</strain>
    </source>
</reference>
<dbReference type="GO" id="GO:1903013">
    <property type="term" value="P:response to differentiation-inducing factor 1"/>
    <property type="evidence" value="ECO:0007669"/>
    <property type="project" value="TreeGrafter"/>
</dbReference>
<accession>A0A7S3D3U1</accession>
<evidence type="ECO:0008006" key="10">
    <source>
        <dbReference type="Google" id="ProtNLM"/>
    </source>
</evidence>
<feature type="compositionally biased region" description="Low complexity" evidence="6">
    <location>
        <begin position="205"/>
        <end position="220"/>
    </location>
</feature>